<dbReference type="SUPFAM" id="SSF48452">
    <property type="entry name" value="TPR-like"/>
    <property type="match status" value="1"/>
</dbReference>
<protein>
    <recommendedName>
        <fullName evidence="4">Tetratricopeptide repeat-containing protein</fullName>
    </recommendedName>
</protein>
<dbReference type="AlphaFoldDB" id="A0A1I6MNG6"/>
<evidence type="ECO:0000313" key="2">
    <source>
        <dbReference type="EMBL" id="SFS17147.1"/>
    </source>
</evidence>
<dbReference type="EMBL" id="FOZL01000001">
    <property type="protein sequence ID" value="SFS17147.1"/>
    <property type="molecule type" value="Genomic_DNA"/>
</dbReference>
<dbReference type="STRING" id="474950.SAMN05421771_3065"/>
<name>A0A1I6MNG6_9BACT</name>
<dbReference type="InterPro" id="IPR011990">
    <property type="entry name" value="TPR-like_helical_dom_sf"/>
</dbReference>
<keyword evidence="3" id="KW-1185">Reference proteome</keyword>
<evidence type="ECO:0008006" key="4">
    <source>
        <dbReference type="Google" id="ProtNLM"/>
    </source>
</evidence>
<feature type="signal peptide" evidence="1">
    <location>
        <begin position="1"/>
        <end position="26"/>
    </location>
</feature>
<proteinExistence type="predicted"/>
<evidence type="ECO:0000313" key="3">
    <source>
        <dbReference type="Proteomes" id="UP000199024"/>
    </source>
</evidence>
<gene>
    <name evidence="2" type="ORF">SAMN05421771_3065</name>
</gene>
<accession>A0A1I6MNG6</accession>
<dbReference type="Gene3D" id="1.25.40.10">
    <property type="entry name" value="Tetratricopeptide repeat domain"/>
    <property type="match status" value="1"/>
</dbReference>
<evidence type="ECO:0000256" key="1">
    <source>
        <dbReference type="SAM" id="SignalP"/>
    </source>
</evidence>
<reference evidence="2 3" key="1">
    <citation type="submission" date="2016-10" db="EMBL/GenBank/DDBJ databases">
        <authorList>
            <person name="de Groot N.N."/>
        </authorList>
    </citation>
    <scope>NUCLEOTIDE SEQUENCE [LARGE SCALE GENOMIC DNA]</scope>
    <source>
        <strain evidence="2 3">DSM 21001</strain>
    </source>
</reference>
<organism evidence="2 3">
    <name type="scientific">Granulicella pectinivorans</name>
    <dbReference type="NCBI Taxonomy" id="474950"/>
    <lineage>
        <taxon>Bacteria</taxon>
        <taxon>Pseudomonadati</taxon>
        <taxon>Acidobacteriota</taxon>
        <taxon>Terriglobia</taxon>
        <taxon>Terriglobales</taxon>
        <taxon>Acidobacteriaceae</taxon>
        <taxon>Granulicella</taxon>
    </lineage>
</organism>
<dbReference type="Proteomes" id="UP000199024">
    <property type="component" value="Unassembled WGS sequence"/>
</dbReference>
<sequence length="245" mass="27255">MKLPRFQIFLPVSGLFLLIAATPGLSEDHTSPSPPNRQITVSVAGLRVPEKAWEHYVRAREATATRNEQQFERETEAALAIEPNFAALYVLKATHKIHEGHLEEGMEDALTARQIEPGVTWSGIALASAYNGLHRYHDAFLVLSMTRAPESTTWQAAYEMARASIGISNAEQALYWSGQTLKLAPPTCREVHILRGNALLLAQHFPDAARELRLYLVAEGPQKPHPDIERIVRSLEHQTPDVASN</sequence>
<keyword evidence="1" id="KW-0732">Signal</keyword>
<feature type="chain" id="PRO_5011699792" description="Tetratricopeptide repeat-containing protein" evidence="1">
    <location>
        <begin position="27"/>
        <end position="245"/>
    </location>
</feature>
<dbReference type="RefSeq" id="WP_089840260.1">
    <property type="nucleotide sequence ID" value="NZ_FOZL01000001.1"/>
</dbReference>